<dbReference type="EMBL" id="FXUL01000002">
    <property type="protein sequence ID" value="SMP49216.1"/>
    <property type="molecule type" value="Genomic_DNA"/>
</dbReference>
<feature type="signal peptide" evidence="1">
    <location>
        <begin position="1"/>
        <end position="24"/>
    </location>
</feature>
<feature type="chain" id="PRO_5046052966" description="Lipoprotein" evidence="1">
    <location>
        <begin position="25"/>
        <end position="86"/>
    </location>
</feature>
<dbReference type="Proteomes" id="UP001158049">
    <property type="component" value="Unassembled WGS sequence"/>
</dbReference>
<accession>A0ABY1PVG8</accession>
<name>A0ABY1PVG8_9BURK</name>
<sequence>MAAIMNRLLSSLALAMLLAACAQAPLHRQDAGAAELAADTEGCAALARTRFPTGDPSMSDAVSLEMEQAMRRQTFVGKCLNGKGWR</sequence>
<proteinExistence type="predicted"/>
<evidence type="ECO:0008006" key="4">
    <source>
        <dbReference type="Google" id="ProtNLM"/>
    </source>
</evidence>
<evidence type="ECO:0000313" key="3">
    <source>
        <dbReference type="Proteomes" id="UP001158049"/>
    </source>
</evidence>
<evidence type="ECO:0000313" key="2">
    <source>
        <dbReference type="EMBL" id="SMP49216.1"/>
    </source>
</evidence>
<evidence type="ECO:0000256" key="1">
    <source>
        <dbReference type="SAM" id="SignalP"/>
    </source>
</evidence>
<keyword evidence="3" id="KW-1185">Reference proteome</keyword>
<gene>
    <name evidence="2" type="ORF">SAMN06295970_102219</name>
</gene>
<keyword evidence="1" id="KW-0732">Signal</keyword>
<reference evidence="2 3" key="1">
    <citation type="submission" date="2017-05" db="EMBL/GenBank/DDBJ databases">
        <authorList>
            <person name="Varghese N."/>
            <person name="Submissions S."/>
        </authorList>
    </citation>
    <scope>NUCLEOTIDE SEQUENCE [LARGE SCALE GENOMIC DNA]</scope>
    <source>
        <strain evidence="2 3">DSM 26001</strain>
    </source>
</reference>
<dbReference type="PROSITE" id="PS51257">
    <property type="entry name" value="PROKAR_LIPOPROTEIN"/>
    <property type="match status" value="1"/>
</dbReference>
<organism evidence="2 3">
    <name type="scientific">Noviherbaspirillum suwonense</name>
    <dbReference type="NCBI Taxonomy" id="1224511"/>
    <lineage>
        <taxon>Bacteria</taxon>
        <taxon>Pseudomonadati</taxon>
        <taxon>Pseudomonadota</taxon>
        <taxon>Betaproteobacteria</taxon>
        <taxon>Burkholderiales</taxon>
        <taxon>Oxalobacteraceae</taxon>
        <taxon>Noviherbaspirillum</taxon>
    </lineage>
</organism>
<protein>
    <recommendedName>
        <fullName evidence="4">Lipoprotein</fullName>
    </recommendedName>
</protein>
<comment type="caution">
    <text evidence="2">The sequence shown here is derived from an EMBL/GenBank/DDBJ whole genome shotgun (WGS) entry which is preliminary data.</text>
</comment>